<dbReference type="SUPFAM" id="SSF54197">
    <property type="entry name" value="HIT-like"/>
    <property type="match status" value="1"/>
</dbReference>
<keyword evidence="6" id="KW-1185">Reference proteome</keyword>
<dbReference type="InterPro" id="IPR040194">
    <property type="entry name" value="Cwf19-like"/>
</dbReference>
<feature type="compositionally biased region" description="Basic residues" evidence="2">
    <location>
        <begin position="51"/>
        <end position="62"/>
    </location>
</feature>
<feature type="compositionally biased region" description="Basic residues" evidence="2">
    <location>
        <begin position="23"/>
        <end position="32"/>
    </location>
</feature>
<dbReference type="InterPro" id="IPR006768">
    <property type="entry name" value="Cwf19-like_C_dom-1"/>
</dbReference>
<sequence length="677" mass="78529">MKKKDCILLHNIDMICNYYIKGKSKKSKKSKRYSSSDSEDEWVEKEVVESKKKKSKHKKKKSSYSSSSDSQSSSDEGYMKKKSKKNKNYEYSSSSDSSDGDRSSKYKRSSYRSRSRSPPYKSNMESQESKLQKQESSAQREEWMNIQTKFLTSSNSDRKKERDEQKRLEREKQQYDPRSCDRELNPYWKHGGDGLPGFKKPALSDDEDSDRRHRSSGYRSQLPSTGSSSWRKKQDSDSKSTRPSSSTSNWKKKKDSEESKTSNTIDSPSIKHVPDTKEVTKEVPETVEYTEKDLNALAAKLVKAEIMGNQKQITELKEKLEQARKSVQQKGAGDEEVLLTQTDSRGQSKPLRLQSEYGEASNSRKKKKTETHRDNQRVRYFADDDKYSLKEMFENEKYQAGADQDKEFIKAYSKIKKNDDLDDIFSDNIREKQSDSKTDEKNRSKAIQDHKKVSKSLDNCDRCIQSECMLKHLMISMGDTLYLALPSFEPLTEGHCLIVPIRHTPCATQLDENEWSDILDVRKALVRLFKEQDEDVIFFESAKGLHRFPHMVIECIPVPKEEGDLAPIYFKKAIDESEIEWAQNKKLVSLKGRDVRKAIPKGLSYFSVSFGMEEGFAHVIEDEQLFPDNFAQEIIGGMLDVHHSKWRKPKNQKFEEQSKRVMEFSKKWKDFDCLANY</sequence>
<dbReference type="InterPro" id="IPR006767">
    <property type="entry name" value="Cwf19-like_C_dom-2"/>
</dbReference>
<feature type="domain" description="Cwf19-like protein C-terminal" evidence="3">
    <location>
        <begin position="580"/>
        <end position="673"/>
    </location>
</feature>
<dbReference type="PANTHER" id="PTHR12072">
    <property type="entry name" value="CWF19, CELL CYCLE CONTROL PROTEIN"/>
    <property type="match status" value="1"/>
</dbReference>
<evidence type="ECO:0000259" key="3">
    <source>
        <dbReference type="Pfam" id="PF04676"/>
    </source>
</evidence>
<feature type="region of interest" description="Disordered" evidence="2">
    <location>
        <begin position="427"/>
        <end position="450"/>
    </location>
</feature>
<feature type="compositionally biased region" description="Low complexity" evidence="2">
    <location>
        <begin position="116"/>
        <end position="126"/>
    </location>
</feature>
<feature type="domain" description="Cwf19-like C-terminal" evidence="4">
    <location>
        <begin position="448"/>
        <end position="571"/>
    </location>
</feature>
<dbReference type="Pfam" id="PF04677">
    <property type="entry name" value="CwfJ_C_1"/>
    <property type="match status" value="1"/>
</dbReference>
<feature type="compositionally biased region" description="Polar residues" evidence="2">
    <location>
        <begin position="217"/>
        <end position="229"/>
    </location>
</feature>
<evidence type="ECO:0008006" key="7">
    <source>
        <dbReference type="Google" id="ProtNLM"/>
    </source>
</evidence>
<accession>A0ABM5KNT3</accession>
<organism evidence="5 6">
    <name type="scientific">Diabrotica virgifera virgifera</name>
    <name type="common">western corn rootworm</name>
    <dbReference type="NCBI Taxonomy" id="50390"/>
    <lineage>
        <taxon>Eukaryota</taxon>
        <taxon>Metazoa</taxon>
        <taxon>Ecdysozoa</taxon>
        <taxon>Arthropoda</taxon>
        <taxon>Hexapoda</taxon>
        <taxon>Insecta</taxon>
        <taxon>Pterygota</taxon>
        <taxon>Neoptera</taxon>
        <taxon>Endopterygota</taxon>
        <taxon>Coleoptera</taxon>
        <taxon>Polyphaga</taxon>
        <taxon>Cucujiformia</taxon>
        <taxon>Chrysomeloidea</taxon>
        <taxon>Chrysomelidae</taxon>
        <taxon>Galerucinae</taxon>
        <taxon>Diabroticina</taxon>
        <taxon>Diabroticites</taxon>
        <taxon>Diabrotica</taxon>
    </lineage>
</organism>
<dbReference type="Gene3D" id="3.30.428.10">
    <property type="entry name" value="HIT-like"/>
    <property type="match status" value="1"/>
</dbReference>
<evidence type="ECO:0000259" key="4">
    <source>
        <dbReference type="Pfam" id="PF04677"/>
    </source>
</evidence>
<evidence type="ECO:0000313" key="6">
    <source>
        <dbReference type="Proteomes" id="UP001652700"/>
    </source>
</evidence>
<feature type="compositionally biased region" description="Low complexity" evidence="2">
    <location>
        <begin position="63"/>
        <end position="76"/>
    </location>
</feature>
<feature type="compositionally biased region" description="Basic residues" evidence="2">
    <location>
        <begin position="105"/>
        <end position="115"/>
    </location>
</feature>
<evidence type="ECO:0000256" key="1">
    <source>
        <dbReference type="ARBA" id="ARBA00006795"/>
    </source>
</evidence>
<feature type="compositionally biased region" description="Basic and acidic residues" evidence="2">
    <location>
        <begin position="156"/>
        <end position="184"/>
    </location>
</feature>
<dbReference type="GeneID" id="126887945"/>
<proteinExistence type="inferred from homology"/>
<dbReference type="Pfam" id="PF04676">
    <property type="entry name" value="CwfJ_C_2"/>
    <property type="match status" value="1"/>
</dbReference>
<feature type="region of interest" description="Disordered" evidence="2">
    <location>
        <begin position="321"/>
        <end position="379"/>
    </location>
</feature>
<feature type="compositionally biased region" description="Basic and acidic residues" evidence="2">
    <location>
        <begin position="127"/>
        <end position="143"/>
    </location>
</feature>
<feature type="region of interest" description="Disordered" evidence="2">
    <location>
        <begin position="23"/>
        <end position="284"/>
    </location>
</feature>
<evidence type="ECO:0000256" key="2">
    <source>
        <dbReference type="SAM" id="MobiDB-lite"/>
    </source>
</evidence>
<dbReference type="RefSeq" id="XP_050511850.1">
    <property type="nucleotide sequence ID" value="XM_050655893.1"/>
</dbReference>
<evidence type="ECO:0000313" key="5">
    <source>
        <dbReference type="EnsemblMetazoa" id="XP_050511850.1"/>
    </source>
</evidence>
<feature type="compositionally biased region" description="Polar residues" evidence="2">
    <location>
        <begin position="145"/>
        <end position="155"/>
    </location>
</feature>
<comment type="similarity">
    <text evidence="1">Belongs to the CWF19 family.</text>
</comment>
<feature type="compositionally biased region" description="Basic and acidic residues" evidence="2">
    <location>
        <begin position="272"/>
        <end position="284"/>
    </location>
</feature>
<dbReference type="PANTHER" id="PTHR12072:SF5">
    <property type="entry name" value="CWF19-LIKE PROTEIN 2"/>
    <property type="match status" value="1"/>
</dbReference>
<dbReference type="EnsemblMetazoa" id="XM_050655893.1">
    <property type="protein sequence ID" value="XP_050511850.1"/>
    <property type="gene ID" value="LOC126887945"/>
</dbReference>
<dbReference type="Proteomes" id="UP001652700">
    <property type="component" value="Unplaced"/>
</dbReference>
<feature type="compositionally biased region" description="Basic and acidic residues" evidence="2">
    <location>
        <begin position="428"/>
        <end position="450"/>
    </location>
</feature>
<protein>
    <recommendedName>
        <fullName evidence="7">CWF19-like protein 2</fullName>
    </recommendedName>
</protein>
<dbReference type="InterPro" id="IPR036265">
    <property type="entry name" value="HIT-like_sf"/>
</dbReference>
<reference evidence="5" key="1">
    <citation type="submission" date="2025-05" db="UniProtKB">
        <authorList>
            <consortium name="EnsemblMetazoa"/>
        </authorList>
    </citation>
    <scope>IDENTIFICATION</scope>
</reference>
<name>A0ABM5KNT3_DIAVI</name>